<sequence length="95" mass="9974">MKATEPADVVDVVGDDCEEEDCEESDGATEGDEFVTVAGVAGSDGSAVVFGSALVPLPNVYPYLLSQTAIDHHVTQLAILYNTVLLGAYERQNIG</sequence>
<dbReference type="EMBL" id="CABIJS010000014">
    <property type="protein sequence ID" value="VUZ39397.1"/>
    <property type="molecule type" value="Genomic_DNA"/>
</dbReference>
<protein>
    <submittedName>
        <fullName evidence="1">Uncharacterized protein</fullName>
    </submittedName>
</protein>
<proteinExistence type="predicted"/>
<organism evidence="1 2">
    <name type="scientific">Hymenolepis diminuta</name>
    <name type="common">Rat tapeworm</name>
    <dbReference type="NCBI Taxonomy" id="6216"/>
    <lineage>
        <taxon>Eukaryota</taxon>
        <taxon>Metazoa</taxon>
        <taxon>Spiralia</taxon>
        <taxon>Lophotrochozoa</taxon>
        <taxon>Platyhelminthes</taxon>
        <taxon>Cestoda</taxon>
        <taxon>Eucestoda</taxon>
        <taxon>Cyclophyllidea</taxon>
        <taxon>Hymenolepididae</taxon>
        <taxon>Hymenolepis</taxon>
    </lineage>
</organism>
<dbReference type="AlphaFoldDB" id="A0A564XWL9"/>
<keyword evidence="2" id="KW-1185">Reference proteome</keyword>
<evidence type="ECO:0000313" key="1">
    <source>
        <dbReference type="EMBL" id="VUZ39397.1"/>
    </source>
</evidence>
<reference evidence="1 2" key="1">
    <citation type="submission" date="2019-07" db="EMBL/GenBank/DDBJ databases">
        <authorList>
            <person name="Jastrzebski P J."/>
            <person name="Paukszto L."/>
            <person name="Jastrzebski P J."/>
        </authorList>
    </citation>
    <scope>NUCLEOTIDE SEQUENCE [LARGE SCALE GENOMIC DNA]</scope>
    <source>
        <strain evidence="1 2">WMS-il1</strain>
    </source>
</reference>
<name>A0A564XWL9_HYMDI</name>
<gene>
    <name evidence="1" type="ORF">WMSIL1_LOCUS681</name>
</gene>
<evidence type="ECO:0000313" key="2">
    <source>
        <dbReference type="Proteomes" id="UP000321570"/>
    </source>
</evidence>
<dbReference type="Proteomes" id="UP000321570">
    <property type="component" value="Unassembled WGS sequence"/>
</dbReference>
<accession>A0A564XWL9</accession>